<reference evidence="3 4" key="1">
    <citation type="submission" date="2019-12" db="EMBL/GenBank/DDBJ databases">
        <title>Whole genome shotgun sequence of Streptomyces hygroscopicus subsp. glebosus NBRC 13786.</title>
        <authorList>
            <person name="Ichikawa N."/>
            <person name="Kimura A."/>
            <person name="Kitahashi Y."/>
            <person name="Komaki H."/>
            <person name="Tamura T."/>
        </authorList>
    </citation>
    <scope>NUCLEOTIDE SEQUENCE [LARGE SCALE GENOMIC DNA]</scope>
    <source>
        <strain evidence="3 4">NBRC 13786</strain>
    </source>
</reference>
<evidence type="ECO:0000259" key="2">
    <source>
        <dbReference type="Pfam" id="PF22181"/>
    </source>
</evidence>
<dbReference type="InterPro" id="IPR054028">
    <property type="entry name" value="TarS/TarP_linker"/>
</dbReference>
<feature type="domain" description="TarS/TarP linker" evidence="2">
    <location>
        <begin position="239"/>
        <end position="334"/>
    </location>
</feature>
<dbReference type="PANTHER" id="PTHR43685:SF11">
    <property type="entry name" value="GLYCOSYLTRANSFERASE TAGX-RELATED"/>
    <property type="match status" value="1"/>
</dbReference>
<dbReference type="PANTHER" id="PTHR43685">
    <property type="entry name" value="GLYCOSYLTRANSFERASE"/>
    <property type="match status" value="1"/>
</dbReference>
<keyword evidence="3" id="KW-0808">Transferase</keyword>
<comment type="caution">
    <text evidence="3">The sequence shown here is derived from an EMBL/GenBank/DDBJ whole genome shotgun (WGS) entry which is preliminary data.</text>
</comment>
<accession>A0A640SYI5</accession>
<dbReference type="Pfam" id="PF00535">
    <property type="entry name" value="Glycos_transf_2"/>
    <property type="match status" value="1"/>
</dbReference>
<dbReference type="Proteomes" id="UP000430079">
    <property type="component" value="Unassembled WGS sequence"/>
</dbReference>
<keyword evidence="4" id="KW-1185">Reference proteome</keyword>
<dbReference type="SUPFAM" id="SSF53448">
    <property type="entry name" value="Nucleotide-diphospho-sugar transferases"/>
    <property type="match status" value="1"/>
</dbReference>
<organism evidence="3 4">
    <name type="scientific">Streptomyces glebosus</name>
    <dbReference type="NCBI Taxonomy" id="249580"/>
    <lineage>
        <taxon>Bacteria</taxon>
        <taxon>Bacillati</taxon>
        <taxon>Actinomycetota</taxon>
        <taxon>Actinomycetes</taxon>
        <taxon>Kitasatosporales</taxon>
        <taxon>Streptomycetaceae</taxon>
        <taxon>Streptomyces</taxon>
    </lineage>
</organism>
<dbReference type="EMBL" id="BLIO01000001">
    <property type="protein sequence ID" value="GFE16583.1"/>
    <property type="molecule type" value="Genomic_DNA"/>
</dbReference>
<dbReference type="Pfam" id="PF22181">
    <property type="entry name" value="TarS_linker"/>
    <property type="match status" value="1"/>
</dbReference>
<gene>
    <name evidence="3" type="ORF">Sgleb_46300</name>
</gene>
<dbReference type="Gene3D" id="3.90.550.10">
    <property type="entry name" value="Spore Coat Polysaccharide Biosynthesis Protein SpsA, Chain A"/>
    <property type="match status" value="1"/>
</dbReference>
<evidence type="ECO:0000259" key="1">
    <source>
        <dbReference type="Pfam" id="PF00535"/>
    </source>
</evidence>
<dbReference type="CDD" id="cd00761">
    <property type="entry name" value="Glyco_tranf_GTA_type"/>
    <property type="match status" value="1"/>
</dbReference>
<evidence type="ECO:0000313" key="4">
    <source>
        <dbReference type="Proteomes" id="UP000430079"/>
    </source>
</evidence>
<dbReference type="InterPro" id="IPR029044">
    <property type="entry name" value="Nucleotide-diphossugar_trans"/>
</dbReference>
<dbReference type="GO" id="GO:0016740">
    <property type="term" value="F:transferase activity"/>
    <property type="evidence" value="ECO:0007669"/>
    <property type="project" value="UniProtKB-KW"/>
</dbReference>
<name>A0A640SYI5_9ACTN</name>
<protein>
    <submittedName>
        <fullName evidence="3">Glycosyl transferase</fullName>
    </submittedName>
</protein>
<sequence>MPVPDDPEAEVPTGPRAPAPTVSVIVPVHNTRRYLDRSLGSVFAQTLDRRHIEVIAVDDGSTDGSAEWLAEQARRHPHLTVLSQEASGGAGKPRNAGLARATGDYVFFLDSDDRLDPEALFWLTRTAQQCRSDIVYGRIAGADGRAAPVDLRTTSERVSVFDSPVYWSLAAYKLFRRSFVERHRLRFVEGRLLAEDLPFGITALLRADVVSVFADRTCYYLHGREDNSNASRQDTDWCEYLGYIGTVLDRVAAEVPPGADRDKLMVRHFHGEILMPFGAPYLARGPAGRTAMAAAARPLVERHLTDRILTALPPGLRLRAHCLRAGLDDELTAVVRADTATRPDPPHLDDDGRVYAGYPYFRDPRRALPDACYDLTDRVVLRQRLLRQHWVGGVLHLRGTAALPGLGGDTVEILLRRNGTTHRVPARYADGAWRAAVDPATAADGGPLPDGVWGLKIAVTAYGPGGAAGPALRREAWLVPDGDGEDAGDPGFAPRIAGRGAAGPAVAALFRSRPHGHLNLDLDGDGARRPLGGDLRGTVDRTRSGRATVTARLTLPGCPVDAGLRLVLQDATRTVALRTTVERAAGDRYTVRAVPRGGPPGTWRVALRVTAGPFRRELPVLTAGRGDGGPTPLTLTVPGGGFRTGLRGRARLLRRVWRLRRARR</sequence>
<proteinExistence type="predicted"/>
<dbReference type="InterPro" id="IPR001173">
    <property type="entry name" value="Glyco_trans_2-like"/>
</dbReference>
<feature type="domain" description="Glycosyltransferase 2-like" evidence="1">
    <location>
        <begin position="23"/>
        <end position="147"/>
    </location>
</feature>
<dbReference type="InterPro" id="IPR050834">
    <property type="entry name" value="Glycosyltransf_2"/>
</dbReference>
<dbReference type="RefSeq" id="WP_190144843.1">
    <property type="nucleotide sequence ID" value="NZ_BLIO01000001.1"/>
</dbReference>
<dbReference type="AlphaFoldDB" id="A0A640SYI5"/>
<evidence type="ECO:0000313" key="3">
    <source>
        <dbReference type="EMBL" id="GFE16583.1"/>
    </source>
</evidence>